<reference evidence="2 3" key="1">
    <citation type="journal article" date="2015" name="Fungal Genet. Biol.">
        <title>Evolution of novel wood decay mechanisms in Agaricales revealed by the genome sequences of Fistulina hepatica and Cylindrobasidium torrendii.</title>
        <authorList>
            <person name="Floudas D."/>
            <person name="Held B.W."/>
            <person name="Riley R."/>
            <person name="Nagy L.G."/>
            <person name="Koehler G."/>
            <person name="Ransdell A.S."/>
            <person name="Younus H."/>
            <person name="Chow J."/>
            <person name="Chiniquy J."/>
            <person name="Lipzen A."/>
            <person name="Tritt A."/>
            <person name="Sun H."/>
            <person name="Haridas S."/>
            <person name="LaButti K."/>
            <person name="Ohm R.A."/>
            <person name="Kues U."/>
            <person name="Blanchette R.A."/>
            <person name="Grigoriev I.V."/>
            <person name="Minto R.E."/>
            <person name="Hibbett D.S."/>
        </authorList>
    </citation>
    <scope>NUCLEOTIDE SEQUENCE [LARGE SCALE GENOMIC DNA]</scope>
    <source>
        <strain evidence="2 3">FP15055 ss-10</strain>
    </source>
</reference>
<organism evidence="2 3">
    <name type="scientific">Cylindrobasidium torrendii FP15055 ss-10</name>
    <dbReference type="NCBI Taxonomy" id="1314674"/>
    <lineage>
        <taxon>Eukaryota</taxon>
        <taxon>Fungi</taxon>
        <taxon>Dikarya</taxon>
        <taxon>Basidiomycota</taxon>
        <taxon>Agaricomycotina</taxon>
        <taxon>Agaricomycetes</taxon>
        <taxon>Agaricomycetidae</taxon>
        <taxon>Agaricales</taxon>
        <taxon>Marasmiineae</taxon>
        <taxon>Physalacriaceae</taxon>
        <taxon>Cylindrobasidium</taxon>
    </lineage>
</organism>
<sequence length="301" mass="33482">MSRLFDGKYVVCSHCWHSVRNGREFVEVPLCSWANGCWVGELPEELTGLSFAEELVISRAHSTKCWVKLKARHDPRNWQRGASGNVCIHPHAVEKIAAKLPRPYKSNRDDIAVIIVTDDKAVTPEILETLKKSPLVVRRGVILKALNWLKKHNRLYADIEIDEQALSEYPDDEGNTQDGAPMYPVHIQANSATRAGEGANYATNAYDDVYATVTSSGEPDSYDAIVLTDIVAGSFDVELRQTDLTTRKLEALAHVKANGAFMKSSQSSATMSSYENPDMFAMLFPTLFPYGVGHFEDSTRT</sequence>
<feature type="non-terminal residue" evidence="2">
    <location>
        <position position="301"/>
    </location>
</feature>
<dbReference type="InterPro" id="IPR046700">
    <property type="entry name" value="DUF6570"/>
</dbReference>
<evidence type="ECO:0000313" key="2">
    <source>
        <dbReference type="EMBL" id="KIY63268.1"/>
    </source>
</evidence>
<evidence type="ECO:0000259" key="1">
    <source>
        <dbReference type="Pfam" id="PF20209"/>
    </source>
</evidence>
<keyword evidence="3" id="KW-1185">Reference proteome</keyword>
<protein>
    <recommendedName>
        <fullName evidence="1">DUF6570 domain-containing protein</fullName>
    </recommendedName>
</protein>
<accession>A0A0D7AY38</accession>
<dbReference type="AlphaFoldDB" id="A0A0D7AY38"/>
<dbReference type="Pfam" id="PF20209">
    <property type="entry name" value="DUF6570"/>
    <property type="match status" value="1"/>
</dbReference>
<dbReference type="Proteomes" id="UP000054007">
    <property type="component" value="Unassembled WGS sequence"/>
</dbReference>
<feature type="domain" description="DUF6570" evidence="1">
    <location>
        <begin position="27"/>
        <end position="166"/>
    </location>
</feature>
<dbReference type="OrthoDB" id="3235800at2759"/>
<dbReference type="STRING" id="1314674.A0A0D7AY38"/>
<evidence type="ECO:0000313" key="3">
    <source>
        <dbReference type="Proteomes" id="UP000054007"/>
    </source>
</evidence>
<dbReference type="EMBL" id="KN880708">
    <property type="protein sequence ID" value="KIY63268.1"/>
    <property type="molecule type" value="Genomic_DNA"/>
</dbReference>
<proteinExistence type="predicted"/>
<name>A0A0D7AY38_9AGAR</name>
<gene>
    <name evidence="2" type="ORF">CYLTODRAFT_360256</name>
</gene>